<name>A0ABU4NXZ9_9ACTN</name>
<evidence type="ECO:0008006" key="5">
    <source>
        <dbReference type="Google" id="ProtNLM"/>
    </source>
</evidence>
<evidence type="ECO:0000256" key="1">
    <source>
        <dbReference type="SAM" id="MobiDB-lite"/>
    </source>
</evidence>
<feature type="region of interest" description="Disordered" evidence="1">
    <location>
        <begin position="1"/>
        <end position="22"/>
    </location>
</feature>
<organism evidence="3 4">
    <name type="scientific">Streptomyces europaeiscabiei</name>
    <dbReference type="NCBI Taxonomy" id="146819"/>
    <lineage>
        <taxon>Bacteria</taxon>
        <taxon>Bacillati</taxon>
        <taxon>Actinomycetota</taxon>
        <taxon>Actinomycetes</taxon>
        <taxon>Kitasatosporales</taxon>
        <taxon>Streptomycetaceae</taxon>
        <taxon>Streptomyces</taxon>
    </lineage>
</organism>
<gene>
    <name evidence="3" type="ORF">PV662_46425</name>
</gene>
<proteinExistence type="predicted"/>
<protein>
    <recommendedName>
        <fullName evidence="5">Integral membrane protein</fullName>
    </recommendedName>
</protein>
<feature type="transmembrane region" description="Helical" evidence="2">
    <location>
        <begin position="50"/>
        <end position="69"/>
    </location>
</feature>
<accession>A0ABU4NXZ9</accession>
<evidence type="ECO:0000313" key="3">
    <source>
        <dbReference type="EMBL" id="MDX3706992.1"/>
    </source>
</evidence>
<keyword evidence="2" id="KW-0472">Membrane</keyword>
<reference evidence="3 4" key="1">
    <citation type="journal article" date="2023" name="Microb. Genom.">
        <title>Mesoterricola silvestris gen. nov., sp. nov., Mesoterricola sediminis sp. nov., Geothrix oryzae sp. nov., Geothrix edaphica sp. nov., Geothrix rubra sp. nov., and Geothrix limicola sp. nov., six novel members of Acidobacteriota isolated from soils.</title>
        <authorList>
            <person name="Weisberg A.J."/>
            <person name="Pearce E."/>
            <person name="Kramer C.G."/>
            <person name="Chang J.H."/>
            <person name="Clarke C.R."/>
        </authorList>
    </citation>
    <scope>NUCLEOTIDE SEQUENCE [LARGE SCALE GENOMIC DNA]</scope>
    <source>
        <strain evidence="3 4">ID09-01A</strain>
    </source>
</reference>
<dbReference type="RefSeq" id="WP_159015189.1">
    <property type="nucleotide sequence ID" value="NZ_JARAYT010000035.1"/>
</dbReference>
<evidence type="ECO:0000313" key="4">
    <source>
        <dbReference type="Proteomes" id="UP001271274"/>
    </source>
</evidence>
<dbReference type="EMBL" id="JARAYU010000038">
    <property type="protein sequence ID" value="MDX3706992.1"/>
    <property type="molecule type" value="Genomic_DNA"/>
</dbReference>
<keyword evidence="2" id="KW-1133">Transmembrane helix</keyword>
<keyword evidence="2" id="KW-0812">Transmembrane</keyword>
<sequence length="89" mass="9064">MAPTGDAAPRPGSQSRGVPTGGPIRSLLLGTYFPAIPKAGAIGPVLGGQYPFHIAVLALAGTLLGVTAWRSGPLRWGRLLTTVMTGLQS</sequence>
<evidence type="ECO:0000256" key="2">
    <source>
        <dbReference type="SAM" id="Phobius"/>
    </source>
</evidence>
<keyword evidence="4" id="KW-1185">Reference proteome</keyword>
<comment type="caution">
    <text evidence="3">The sequence shown here is derived from an EMBL/GenBank/DDBJ whole genome shotgun (WGS) entry which is preliminary data.</text>
</comment>
<dbReference type="Proteomes" id="UP001271274">
    <property type="component" value="Unassembled WGS sequence"/>
</dbReference>